<reference evidence="2 3" key="1">
    <citation type="submission" date="2021-12" db="EMBL/GenBank/DDBJ databases">
        <title>Genome sequencing of bacteria with rrn-lacking chromosome and rrn-plasmid.</title>
        <authorList>
            <person name="Anda M."/>
            <person name="Iwasaki W."/>
        </authorList>
    </citation>
    <scope>NUCLEOTIDE SEQUENCE [LARGE SCALE GENOMIC DNA]</scope>
    <source>
        <strain evidence="2 3">NBRC 15940</strain>
    </source>
</reference>
<feature type="transmembrane region" description="Helical" evidence="1">
    <location>
        <begin position="136"/>
        <end position="155"/>
    </location>
</feature>
<feature type="transmembrane region" description="Helical" evidence="1">
    <location>
        <begin position="199"/>
        <end position="226"/>
    </location>
</feature>
<feature type="transmembrane region" description="Helical" evidence="1">
    <location>
        <begin position="167"/>
        <end position="187"/>
    </location>
</feature>
<dbReference type="AlphaFoldDB" id="A0AAN5AM98"/>
<feature type="transmembrane region" description="Helical" evidence="1">
    <location>
        <begin position="84"/>
        <end position="100"/>
    </location>
</feature>
<dbReference type="EMBL" id="BQKE01000001">
    <property type="protein sequence ID" value="GJM62201.1"/>
    <property type="molecule type" value="Genomic_DNA"/>
</dbReference>
<keyword evidence="1" id="KW-0472">Membrane</keyword>
<keyword evidence="3" id="KW-1185">Reference proteome</keyword>
<feature type="transmembrane region" description="Helical" evidence="1">
    <location>
        <begin position="256"/>
        <end position="276"/>
    </location>
</feature>
<accession>A0AAN5AM98</accession>
<keyword evidence="1" id="KW-1133">Transmembrane helix</keyword>
<feature type="transmembrane region" description="Helical" evidence="1">
    <location>
        <begin position="106"/>
        <end position="124"/>
    </location>
</feature>
<sequence>MLINTNTLLKIILKSQVIVGLVGCAILMFGLNLLNISVKEVGWTRFVFVFTACVLIYRIEWVIHKFGVDKGLSMWISGKGLESRIFYPLLILVLLLSFFLGRKEWWMLFHLGVISLLYNFPSTLPVNFKPWRSVPFLKVFLIAYVWAMLGSYYPATFLQIPLQSEGLLMQFACLFFYVFGMTLPFDIRDYYTDQRQQLWTIAGAIGIPKTKILAMVSLSLFCYLALELGISSWWLGLTFLLSLVLVGLANPLRSSFYYNILMDGSILLFLLGAVFWA</sequence>
<dbReference type="RefSeq" id="WP_338237533.1">
    <property type="nucleotide sequence ID" value="NZ_BQKE01000001.1"/>
</dbReference>
<evidence type="ECO:0000313" key="2">
    <source>
        <dbReference type="EMBL" id="GJM62201.1"/>
    </source>
</evidence>
<evidence type="ECO:0000313" key="3">
    <source>
        <dbReference type="Proteomes" id="UP001310022"/>
    </source>
</evidence>
<dbReference type="Proteomes" id="UP001310022">
    <property type="component" value="Unassembled WGS sequence"/>
</dbReference>
<protein>
    <recommendedName>
        <fullName evidence="4">Prenyltransferase</fullName>
    </recommendedName>
</protein>
<proteinExistence type="predicted"/>
<evidence type="ECO:0008006" key="4">
    <source>
        <dbReference type="Google" id="ProtNLM"/>
    </source>
</evidence>
<evidence type="ECO:0000256" key="1">
    <source>
        <dbReference type="SAM" id="Phobius"/>
    </source>
</evidence>
<name>A0AAN5AM98_9BACT</name>
<keyword evidence="1" id="KW-0812">Transmembrane</keyword>
<feature type="transmembrane region" description="Helical" evidence="1">
    <location>
        <begin position="12"/>
        <end position="31"/>
    </location>
</feature>
<organism evidence="2 3">
    <name type="scientific">Persicobacter diffluens</name>
    <dbReference type="NCBI Taxonomy" id="981"/>
    <lineage>
        <taxon>Bacteria</taxon>
        <taxon>Pseudomonadati</taxon>
        <taxon>Bacteroidota</taxon>
        <taxon>Cytophagia</taxon>
        <taxon>Cytophagales</taxon>
        <taxon>Persicobacteraceae</taxon>
        <taxon>Persicobacter</taxon>
    </lineage>
</organism>
<gene>
    <name evidence="2" type="ORF">PEDI_27530</name>
</gene>
<feature type="transmembrane region" description="Helical" evidence="1">
    <location>
        <begin position="232"/>
        <end position="249"/>
    </location>
</feature>
<comment type="caution">
    <text evidence="2">The sequence shown here is derived from an EMBL/GenBank/DDBJ whole genome shotgun (WGS) entry which is preliminary data.</text>
</comment>
<feature type="transmembrane region" description="Helical" evidence="1">
    <location>
        <begin position="43"/>
        <end position="63"/>
    </location>
</feature>